<sequence>VSEKGVAKLKVTPPCEDEHEDRLIWVVVAAGLGVSVLVFSWSSDRRRLSANV</sequence>
<evidence type="ECO:0000256" key="1">
    <source>
        <dbReference type="SAM" id="Phobius"/>
    </source>
</evidence>
<proteinExistence type="predicted"/>
<accession>A0A382Q023</accession>
<organism evidence="2">
    <name type="scientific">marine metagenome</name>
    <dbReference type="NCBI Taxonomy" id="408172"/>
    <lineage>
        <taxon>unclassified sequences</taxon>
        <taxon>metagenomes</taxon>
        <taxon>ecological metagenomes</taxon>
    </lineage>
</organism>
<gene>
    <name evidence="2" type="ORF">METZ01_LOCUS331808</name>
</gene>
<dbReference type="EMBL" id="UINC01111037">
    <property type="protein sequence ID" value="SVC78954.1"/>
    <property type="molecule type" value="Genomic_DNA"/>
</dbReference>
<feature type="non-terminal residue" evidence="2">
    <location>
        <position position="1"/>
    </location>
</feature>
<keyword evidence="1" id="KW-0472">Membrane</keyword>
<reference evidence="2" key="1">
    <citation type="submission" date="2018-05" db="EMBL/GenBank/DDBJ databases">
        <authorList>
            <person name="Lanie J.A."/>
            <person name="Ng W.-L."/>
            <person name="Kazmierczak K.M."/>
            <person name="Andrzejewski T.M."/>
            <person name="Davidsen T.M."/>
            <person name="Wayne K.J."/>
            <person name="Tettelin H."/>
            <person name="Glass J.I."/>
            <person name="Rusch D."/>
            <person name="Podicherti R."/>
            <person name="Tsui H.-C.T."/>
            <person name="Winkler M.E."/>
        </authorList>
    </citation>
    <scope>NUCLEOTIDE SEQUENCE</scope>
</reference>
<dbReference type="AlphaFoldDB" id="A0A382Q023"/>
<keyword evidence="1" id="KW-1133">Transmembrane helix</keyword>
<evidence type="ECO:0000313" key="2">
    <source>
        <dbReference type="EMBL" id="SVC78954.1"/>
    </source>
</evidence>
<keyword evidence="1" id="KW-0812">Transmembrane</keyword>
<feature type="transmembrane region" description="Helical" evidence="1">
    <location>
        <begin position="23"/>
        <end position="41"/>
    </location>
</feature>
<name>A0A382Q023_9ZZZZ</name>
<protein>
    <submittedName>
        <fullName evidence="2">Uncharacterized protein</fullName>
    </submittedName>
</protein>